<dbReference type="InterPro" id="IPR050584">
    <property type="entry name" value="Cholesterol_7-desaturase"/>
</dbReference>
<dbReference type="Proteomes" id="UP000440096">
    <property type="component" value="Unassembled WGS sequence"/>
</dbReference>
<dbReference type="Gene3D" id="2.102.10.10">
    <property type="entry name" value="Rieske [2Fe-2S] iron-sulphur domain"/>
    <property type="match status" value="1"/>
</dbReference>
<proteinExistence type="predicted"/>
<evidence type="ECO:0000256" key="4">
    <source>
        <dbReference type="ARBA" id="ARBA00023004"/>
    </source>
</evidence>
<dbReference type="RefSeq" id="WP_154757689.1">
    <property type="nucleotide sequence ID" value="NZ_WMBA01000022.1"/>
</dbReference>
<accession>A0A6N7Z501</accession>
<dbReference type="EMBL" id="WMBA01000022">
    <property type="protein sequence ID" value="MTD55500.1"/>
    <property type="molecule type" value="Genomic_DNA"/>
</dbReference>
<reference evidence="7 8" key="1">
    <citation type="submission" date="2019-11" db="EMBL/GenBank/DDBJ databases">
        <title>Draft genome of Amycolatopsis RM579.</title>
        <authorList>
            <person name="Duangmal K."/>
            <person name="Mingma R."/>
        </authorList>
    </citation>
    <scope>NUCLEOTIDE SEQUENCE [LARGE SCALE GENOMIC DNA]</scope>
    <source>
        <strain evidence="7 8">RM579</strain>
    </source>
</reference>
<evidence type="ECO:0000259" key="6">
    <source>
        <dbReference type="PROSITE" id="PS51296"/>
    </source>
</evidence>
<keyword evidence="8" id="KW-1185">Reference proteome</keyword>
<dbReference type="Pfam" id="PF00355">
    <property type="entry name" value="Rieske"/>
    <property type="match status" value="1"/>
</dbReference>
<dbReference type="AlphaFoldDB" id="A0A6N7Z501"/>
<evidence type="ECO:0000256" key="1">
    <source>
        <dbReference type="ARBA" id="ARBA00022714"/>
    </source>
</evidence>
<dbReference type="SUPFAM" id="SSF50022">
    <property type="entry name" value="ISP domain"/>
    <property type="match status" value="1"/>
</dbReference>
<dbReference type="GO" id="GO:0046872">
    <property type="term" value="F:metal ion binding"/>
    <property type="evidence" value="ECO:0007669"/>
    <property type="project" value="UniProtKB-KW"/>
</dbReference>
<dbReference type="GO" id="GO:0016705">
    <property type="term" value="F:oxidoreductase activity, acting on paired donors, with incorporation or reduction of molecular oxygen"/>
    <property type="evidence" value="ECO:0007669"/>
    <property type="project" value="UniProtKB-ARBA"/>
</dbReference>
<keyword evidence="4" id="KW-0408">Iron</keyword>
<evidence type="ECO:0000313" key="8">
    <source>
        <dbReference type="Proteomes" id="UP000440096"/>
    </source>
</evidence>
<evidence type="ECO:0000313" key="7">
    <source>
        <dbReference type="EMBL" id="MTD55500.1"/>
    </source>
</evidence>
<dbReference type="GO" id="GO:0004497">
    <property type="term" value="F:monooxygenase activity"/>
    <property type="evidence" value="ECO:0007669"/>
    <property type="project" value="UniProtKB-ARBA"/>
</dbReference>
<keyword evidence="3" id="KW-0560">Oxidoreductase</keyword>
<dbReference type="GO" id="GO:0051537">
    <property type="term" value="F:2 iron, 2 sulfur cluster binding"/>
    <property type="evidence" value="ECO:0007669"/>
    <property type="project" value="UniProtKB-KW"/>
</dbReference>
<sequence>MIIRDCWYVVAWSDDVTDRPLARTLGTEPIVLYRTADGAVACLRDECSHRAAPLSLGRTLGSHVQCAYHGIEFDRTAGAC</sequence>
<comment type="caution">
    <text evidence="7">The sequence shown here is derived from an EMBL/GenBank/DDBJ whole genome shotgun (WGS) entry which is preliminary data.</text>
</comment>
<evidence type="ECO:0000256" key="5">
    <source>
        <dbReference type="ARBA" id="ARBA00023014"/>
    </source>
</evidence>
<evidence type="ECO:0000256" key="2">
    <source>
        <dbReference type="ARBA" id="ARBA00022723"/>
    </source>
</evidence>
<keyword evidence="1" id="KW-0001">2Fe-2S</keyword>
<organism evidence="7 8">
    <name type="scientific">Amycolatopsis pithecellobii</name>
    <dbReference type="NCBI Taxonomy" id="664692"/>
    <lineage>
        <taxon>Bacteria</taxon>
        <taxon>Bacillati</taxon>
        <taxon>Actinomycetota</taxon>
        <taxon>Actinomycetes</taxon>
        <taxon>Pseudonocardiales</taxon>
        <taxon>Pseudonocardiaceae</taxon>
        <taxon>Amycolatopsis</taxon>
    </lineage>
</organism>
<name>A0A6N7Z501_9PSEU</name>
<dbReference type="PROSITE" id="PS51296">
    <property type="entry name" value="RIESKE"/>
    <property type="match status" value="1"/>
</dbReference>
<protein>
    <submittedName>
        <fullName evidence="7">Rieske 2Fe-2S domain-containing protein</fullName>
    </submittedName>
</protein>
<dbReference type="InterPro" id="IPR036922">
    <property type="entry name" value="Rieske_2Fe-2S_sf"/>
</dbReference>
<dbReference type="PANTHER" id="PTHR21266">
    <property type="entry name" value="IRON-SULFUR DOMAIN CONTAINING PROTEIN"/>
    <property type="match status" value="1"/>
</dbReference>
<dbReference type="OrthoDB" id="5243643at2"/>
<dbReference type="PANTHER" id="PTHR21266:SF60">
    <property type="entry name" value="3-KETOSTEROID-9-ALPHA-MONOOXYGENASE, OXYGENASE COMPONENT"/>
    <property type="match status" value="1"/>
</dbReference>
<feature type="domain" description="Rieske" evidence="6">
    <location>
        <begin position="7"/>
        <end position="80"/>
    </location>
</feature>
<evidence type="ECO:0000256" key="3">
    <source>
        <dbReference type="ARBA" id="ARBA00023002"/>
    </source>
</evidence>
<gene>
    <name evidence="7" type="ORF">GKO32_16170</name>
</gene>
<keyword evidence="2" id="KW-0479">Metal-binding</keyword>
<keyword evidence="5" id="KW-0411">Iron-sulfur</keyword>
<dbReference type="InterPro" id="IPR017941">
    <property type="entry name" value="Rieske_2Fe-2S"/>
</dbReference>